<keyword evidence="3" id="KW-1185">Reference proteome</keyword>
<dbReference type="PANTHER" id="PTHR30203">
    <property type="entry name" value="OUTER MEMBRANE CATION EFFLUX PROTEIN"/>
    <property type="match status" value="1"/>
</dbReference>
<dbReference type="EMBL" id="VDUY01000001">
    <property type="protein sequence ID" value="TXL68772.1"/>
    <property type="molecule type" value="Genomic_DNA"/>
</dbReference>
<sequence length="470" mass="50712">MKGITLALLMLVLGGCAQFSADGGLDPARRLAAERFGTTVGPLRDDESRRKVDAEVERLLSGILDADAAAKVALLGAPALQASFAQLGVAEADLVQAGRLRNPVLSWMKVDNDAGDSKREGVLLFDLGGLLLMPLAREVETRRFEAARLSAAAAVARVALEARAAWYEAVAAREAERYLADVVEAAEIGRDLSVRMARVGNWPQASAARDQLFYAESLAQLERARQHTVATRERLVRALGVWGPRAELKLPERLPALPEQLAEAGDLENQAMRQRFDISAARAGLEGTARALGLTRANRFVSLLEIGPARVREGDHAWMRGYELELAIPLFDWGTAKVAKAESLYMQAAAEAARVAIDARSEVRESWQGWRSAWELARHYRDEIVPLRKRISDEQLRKYNGMLIGVFDLLADAGQKAATVNAAIAAQRDFWLADVRMQAAMLGAGGAEVAPAMAAAGQGATVQAGAGAPH</sequence>
<evidence type="ECO:0000256" key="1">
    <source>
        <dbReference type="SAM" id="SignalP"/>
    </source>
</evidence>
<dbReference type="SUPFAM" id="SSF56954">
    <property type="entry name" value="Outer membrane efflux proteins (OEP)"/>
    <property type="match status" value="1"/>
</dbReference>
<dbReference type="Gene3D" id="1.20.1600.10">
    <property type="entry name" value="Outer membrane efflux proteins (OEP)"/>
    <property type="match status" value="1"/>
</dbReference>
<dbReference type="PROSITE" id="PS51257">
    <property type="entry name" value="PROKAR_LIPOPROTEIN"/>
    <property type="match status" value="1"/>
</dbReference>
<name>A0A5C8P539_9BURK</name>
<dbReference type="Proteomes" id="UP000321548">
    <property type="component" value="Unassembled WGS sequence"/>
</dbReference>
<accession>A0A5C8P539</accession>
<keyword evidence="1" id="KW-0732">Signal</keyword>
<evidence type="ECO:0000313" key="3">
    <source>
        <dbReference type="Proteomes" id="UP000321548"/>
    </source>
</evidence>
<proteinExistence type="predicted"/>
<dbReference type="OrthoDB" id="8554634at2"/>
<dbReference type="RefSeq" id="WP_147702908.1">
    <property type="nucleotide sequence ID" value="NZ_VDUY01000001.1"/>
</dbReference>
<reference evidence="2 3" key="1">
    <citation type="submission" date="2019-06" db="EMBL/GenBank/DDBJ databases">
        <title>Quisquiliibacterium sp. nov., isolated from a maize field.</title>
        <authorList>
            <person name="Lin S.-Y."/>
            <person name="Tsai C.-F."/>
            <person name="Young C.-C."/>
        </authorList>
    </citation>
    <scope>NUCLEOTIDE SEQUENCE [LARGE SCALE GENOMIC DNA]</scope>
    <source>
        <strain evidence="2 3">CC-CFT501</strain>
    </source>
</reference>
<feature type="signal peptide" evidence="1">
    <location>
        <begin position="1"/>
        <end position="21"/>
    </location>
</feature>
<dbReference type="InterPro" id="IPR010131">
    <property type="entry name" value="MdtP/NodT-like"/>
</dbReference>
<protein>
    <submittedName>
        <fullName evidence="2">TolC family protein</fullName>
    </submittedName>
</protein>
<dbReference type="GO" id="GO:0015562">
    <property type="term" value="F:efflux transmembrane transporter activity"/>
    <property type="evidence" value="ECO:0007669"/>
    <property type="project" value="InterPro"/>
</dbReference>
<gene>
    <name evidence="2" type="ORF">FHP08_03585</name>
</gene>
<organism evidence="2 3">
    <name type="scientific">Zeimonas arvi</name>
    <dbReference type="NCBI Taxonomy" id="2498847"/>
    <lineage>
        <taxon>Bacteria</taxon>
        <taxon>Pseudomonadati</taxon>
        <taxon>Pseudomonadota</taxon>
        <taxon>Betaproteobacteria</taxon>
        <taxon>Burkholderiales</taxon>
        <taxon>Burkholderiaceae</taxon>
        <taxon>Zeimonas</taxon>
    </lineage>
</organism>
<feature type="chain" id="PRO_5022880969" evidence="1">
    <location>
        <begin position="22"/>
        <end position="470"/>
    </location>
</feature>
<comment type="caution">
    <text evidence="2">The sequence shown here is derived from an EMBL/GenBank/DDBJ whole genome shotgun (WGS) entry which is preliminary data.</text>
</comment>
<dbReference type="AlphaFoldDB" id="A0A5C8P539"/>
<dbReference type="PANTHER" id="PTHR30203:SF24">
    <property type="entry name" value="BLR4935 PROTEIN"/>
    <property type="match status" value="1"/>
</dbReference>
<evidence type="ECO:0000313" key="2">
    <source>
        <dbReference type="EMBL" id="TXL68772.1"/>
    </source>
</evidence>